<proteinExistence type="predicted"/>
<organism evidence="5 6">
    <name type="scientific">Mesocestoides corti</name>
    <name type="common">Flatworm</name>
    <dbReference type="NCBI Taxonomy" id="53468"/>
    <lineage>
        <taxon>Eukaryota</taxon>
        <taxon>Metazoa</taxon>
        <taxon>Spiralia</taxon>
        <taxon>Lophotrochozoa</taxon>
        <taxon>Platyhelminthes</taxon>
        <taxon>Cestoda</taxon>
        <taxon>Eucestoda</taxon>
        <taxon>Cyclophyllidea</taxon>
        <taxon>Mesocestoididae</taxon>
        <taxon>Mesocestoides</taxon>
    </lineage>
</organism>
<dbReference type="Proteomes" id="UP000267029">
    <property type="component" value="Unassembled WGS sequence"/>
</dbReference>
<feature type="transmembrane region" description="Helical" evidence="3">
    <location>
        <begin position="383"/>
        <end position="402"/>
    </location>
</feature>
<dbReference type="Pfam" id="PF00076">
    <property type="entry name" value="RRM_1"/>
    <property type="match status" value="1"/>
</dbReference>
<dbReference type="PROSITE" id="PS50102">
    <property type="entry name" value="RRM"/>
    <property type="match status" value="1"/>
</dbReference>
<keyword evidence="1" id="KW-0694">RNA-binding</keyword>
<feature type="domain" description="RRM" evidence="4">
    <location>
        <begin position="60"/>
        <end position="129"/>
    </location>
</feature>
<name>A0A0R3UF13_MESCO</name>
<keyword evidence="3" id="KW-1133">Transmembrane helix</keyword>
<dbReference type="InterPro" id="IPR012677">
    <property type="entry name" value="Nucleotide-bd_a/b_plait_sf"/>
</dbReference>
<feature type="region of interest" description="Disordered" evidence="2">
    <location>
        <begin position="1"/>
        <end position="27"/>
    </location>
</feature>
<keyword evidence="6" id="KW-1185">Reference proteome</keyword>
<accession>A0A0R3UF13</accession>
<dbReference type="InterPro" id="IPR000504">
    <property type="entry name" value="RRM_dom"/>
</dbReference>
<reference evidence="5 6" key="1">
    <citation type="submission" date="2018-10" db="EMBL/GenBank/DDBJ databases">
        <authorList>
            <consortium name="Pathogen Informatics"/>
        </authorList>
    </citation>
    <scope>NUCLEOTIDE SEQUENCE [LARGE SCALE GENOMIC DNA]</scope>
</reference>
<sequence>MNPPLAPSPIKRKLSDSPPDSSLETPSTFVFGTANLATLRSPPPSGRLEQGREDRKYDGSTIYISFSDINESAVREILEPYGPILNIHLDENKCYAFVTLTSEEMAEKALKLDKSKYQNHRLRVNFARRNRQQSRDGNVDVGPTHQTPRPPSWGGGRAFNSYSDIHLHLDGVAFFVSRVAVFFHSITFPILSMLCRLRPALLSCQSVVVRRVLGVSSASIDIYVGANRSRFYRTLGLFCLFQGSAWSLFGGYLFSKSAEPITWDSIKADVNSFNSRLASRLESWTPDAIAKIILRPRKPSTVDAAEPAVKAKEVEKGVEKEADEQAKKGEEPLLATESKDMASRMRLAFGLAKNDNSISQTNDSSKRLIPLLCLVMDGAKISLLTYLFVSVGAFTFFVGAVIPRQVVRRISLLSRQPSSLDHMVCVSTYGWFGCLPRGGAQFNVPLNSVRTARAYKEGDKFMTIFIGQRVFIFYLERFQTEFILPEFLEHLNPGVIPKK</sequence>
<feature type="compositionally biased region" description="Polar residues" evidence="2">
    <location>
        <begin position="18"/>
        <end position="27"/>
    </location>
</feature>
<feature type="region of interest" description="Disordered" evidence="2">
    <location>
        <begin position="314"/>
        <end position="335"/>
    </location>
</feature>
<dbReference type="OrthoDB" id="6254155at2759"/>
<evidence type="ECO:0000313" key="6">
    <source>
        <dbReference type="Proteomes" id="UP000267029"/>
    </source>
</evidence>
<dbReference type="EMBL" id="UXSR01005204">
    <property type="protein sequence ID" value="VDD79642.1"/>
    <property type="molecule type" value="Genomic_DNA"/>
</dbReference>
<evidence type="ECO:0000256" key="2">
    <source>
        <dbReference type="SAM" id="MobiDB-lite"/>
    </source>
</evidence>
<keyword evidence="3" id="KW-0472">Membrane</keyword>
<evidence type="ECO:0000256" key="3">
    <source>
        <dbReference type="SAM" id="Phobius"/>
    </source>
</evidence>
<dbReference type="SUPFAM" id="SSF54928">
    <property type="entry name" value="RNA-binding domain, RBD"/>
    <property type="match status" value="1"/>
</dbReference>
<dbReference type="SMART" id="SM00360">
    <property type="entry name" value="RRM"/>
    <property type="match status" value="1"/>
</dbReference>
<dbReference type="AlphaFoldDB" id="A0A0R3UF13"/>
<protein>
    <recommendedName>
        <fullName evidence="4">RRM domain-containing protein</fullName>
    </recommendedName>
</protein>
<gene>
    <name evidence="5" type="ORF">MCOS_LOCUS5645</name>
</gene>
<dbReference type="Gene3D" id="3.30.70.330">
    <property type="match status" value="1"/>
</dbReference>
<dbReference type="InterPro" id="IPR035979">
    <property type="entry name" value="RBD_domain_sf"/>
</dbReference>
<keyword evidence="3" id="KW-0812">Transmembrane</keyword>
<feature type="region of interest" description="Disordered" evidence="2">
    <location>
        <begin position="128"/>
        <end position="155"/>
    </location>
</feature>
<evidence type="ECO:0000313" key="5">
    <source>
        <dbReference type="EMBL" id="VDD79642.1"/>
    </source>
</evidence>
<evidence type="ECO:0000259" key="4">
    <source>
        <dbReference type="PROSITE" id="PS50102"/>
    </source>
</evidence>
<dbReference type="GO" id="GO:0003723">
    <property type="term" value="F:RNA binding"/>
    <property type="evidence" value="ECO:0007669"/>
    <property type="project" value="UniProtKB-UniRule"/>
</dbReference>
<evidence type="ECO:0000256" key="1">
    <source>
        <dbReference type="PROSITE-ProRule" id="PRU00176"/>
    </source>
</evidence>